<dbReference type="OrthoDB" id="269744at2759"/>
<evidence type="ECO:0000313" key="3">
    <source>
        <dbReference type="Proteomes" id="UP000017861"/>
    </source>
</evidence>
<proteinExistence type="predicted"/>
<name>V5AZJ2_TRYCR</name>
<gene>
    <name evidence="2" type="ORF">TCDM_11772</name>
</gene>
<dbReference type="EMBL" id="AYLP01000418">
    <property type="protein sequence ID" value="ESS60684.1"/>
    <property type="molecule type" value="Genomic_DNA"/>
</dbReference>
<dbReference type="AlphaFoldDB" id="V5AZJ2"/>
<dbReference type="VEuPathDB" id="TriTrypDB:TCDM_11772"/>
<accession>V5AZJ2</accession>
<reference evidence="2 3" key="1">
    <citation type="journal article" date="2014" name="Genome Announc.">
        <title>Trypanosoma cruzi Clone Dm28c Draft Genome Sequence.</title>
        <authorList>
            <person name="Grisard E.C."/>
            <person name="Teixeira S.M."/>
            <person name="de Almeida L.G."/>
            <person name="Stoco P.H."/>
            <person name="Gerber A.L."/>
            <person name="Talavera-Lopez C."/>
            <person name="Lima O.C."/>
            <person name="Andersson B."/>
            <person name="de Vasconcelos A.T."/>
        </authorList>
    </citation>
    <scope>NUCLEOTIDE SEQUENCE [LARGE SCALE GENOMIC DNA]</scope>
    <source>
        <strain evidence="2 3">Dm28c</strain>
    </source>
</reference>
<comment type="caution">
    <text evidence="2">The sequence shown here is derived from an EMBL/GenBank/DDBJ whole genome shotgun (WGS) entry which is preliminary data.</text>
</comment>
<feature type="compositionally biased region" description="Polar residues" evidence="1">
    <location>
        <begin position="178"/>
        <end position="191"/>
    </location>
</feature>
<protein>
    <submittedName>
        <fullName evidence="2">Uncharacterized protein</fullName>
    </submittedName>
</protein>
<feature type="region of interest" description="Disordered" evidence="1">
    <location>
        <begin position="178"/>
        <end position="201"/>
    </location>
</feature>
<evidence type="ECO:0000313" key="2">
    <source>
        <dbReference type="EMBL" id="ESS60684.1"/>
    </source>
</evidence>
<dbReference type="Proteomes" id="UP000017861">
    <property type="component" value="Unassembled WGS sequence"/>
</dbReference>
<organism evidence="2 3">
    <name type="scientific">Trypanosoma cruzi Dm28c</name>
    <dbReference type="NCBI Taxonomy" id="1416333"/>
    <lineage>
        <taxon>Eukaryota</taxon>
        <taxon>Discoba</taxon>
        <taxon>Euglenozoa</taxon>
        <taxon>Kinetoplastea</taxon>
        <taxon>Metakinetoplastina</taxon>
        <taxon>Trypanosomatida</taxon>
        <taxon>Trypanosomatidae</taxon>
        <taxon>Trypanosoma</taxon>
        <taxon>Schizotrypanum</taxon>
    </lineage>
</organism>
<sequence length="458" mass="51914">MKMRFFLFFSFYLVMIAPLRLGKSRVVYILFLFLLEVAVGSSMINLEKLNTGITRLVSVKKYPVTRPQNVPRRTKGRVFRLGVLHSKEMTEAMLLRNRRGFVNSQVNTVAHAPSIYHWLFHRCGVPFEETQELANSGGLTVNGKTVDRSGLESQMEWVELQKLDIRIRVEASTADRTSGFTIDNNSKSTNNDGRKGGSNGSPTVMWVPALKRALHRQYFFVYLQPGISITSDQTDPRSFVHRLTPLVGSVAGIGMNILRPIGFMNGMKGFGLATNDVSMVRYWNNEFLGNFGVYDVRFARGVPSEVLRRLAEEVQQLLNDGIRKQLSEDVIVPCECTLETTSAYQKQHYKHKGDFVAGLYCKPLHDERLIIRSPLLPYRVARKIRRAGGFITMVRSGPFSLPPSLPQTKQRPLLPQELALMFTFERKLKTNRVVLSLREFEADNDLDGIDPEVILPSA</sequence>
<evidence type="ECO:0000256" key="1">
    <source>
        <dbReference type="SAM" id="MobiDB-lite"/>
    </source>
</evidence>